<feature type="compositionally biased region" description="Low complexity" evidence="2">
    <location>
        <begin position="1380"/>
        <end position="1393"/>
    </location>
</feature>
<dbReference type="InterPro" id="IPR039360">
    <property type="entry name" value="Ras_GTPase"/>
</dbReference>
<dbReference type="InParanoid" id="A0A164ZF33"/>
<dbReference type="GeneID" id="28900693"/>
<dbReference type="InterPro" id="IPR008936">
    <property type="entry name" value="Rho_GTPase_activation_prot"/>
</dbReference>
<feature type="region of interest" description="Disordered" evidence="2">
    <location>
        <begin position="1"/>
        <end position="130"/>
    </location>
</feature>
<accession>A0A164ZF33</accession>
<sequence length="1434" mass="156999">MGVMDRQSRSRVKHATDVTDRPQLGRATKSSSSMDNHSYSNHGQTFRDVEFRTGTPESIPETSGVYNFKQPASSPTSPRTARTQSPKNRSSDSLTQSFLKSARLPGTKPSDRRPRTRTLENTRERSPTLLLPRTRPRIGSVNSASSSTHRHVLEERVASLNIGSAVTSPLLEPHVADPIRHRHFRGSPRLVTPVMGSSTQDASLPSPVFTSNANRIFQLMKANRGVVHGTVGFRSNRTGSWAWGYCYINEETGSLIHSARKDAGNVILVPDLRGCQVKSSFDHERQTTCLDIVSYSHGVNVQLRIDDPEEFDNWLAGLLCWLPVGSKGVQCKMTKVPSPSLENSRRSSSASLVKNAAIIKVGKMMFWESFGQAKFPYTPSAARSPSIYGHLGRKSGTWKKVSCILQENGELKLYSDFEMSLISSVQLPQISRCAIRHLNPSVLGEEFCIAIYPRYTSTSTSLSLVRPVYLALENRILFEAWYVLLRAFTIPELYGPDQITPDEEASSREARAAASTGSRADLFRIERSISLCIIEAKLHQPKNQVPGGRKNNQSEGGSAPANYFAEVILDDEMAAKTSSKTSKENPFWREEFVFDEVPASSSCVSVVLKKSPAYDPQETNGGKPSPFANEDFDFFDFPGYLGGHTTDVVCGKVNVYLDEFDRRKQTEKWCSVIDHAGETIGQMLIRVKTEELVILMAKEYQPMSEILHRFSNGLTQEMARAIQPELRSLSEILVDIFQVSGQVTDWLMRLAEDEIDGIDRDTPHRFRFSRRLGSNETFDSNIDREMMLRDLGRNATIEANLLFRGNSLFTKALDHHMRRVGKEYLEDTLRGKLREIETSELDCEVDPNRLESKHDLEKNWRNLIGFTKAIWDSIANSASSCPAELRMILRHIRACAEDRFGGFQRSVLYSSVSGFLFLRFFCPAVLNPKLFGLLDEHPRPKAQRALTLIAKSLQGLANMRAFGTKETWMEPMNSFLTSNRQAFKDFIDAICYVSFDPRSSSAAVTPSYSTPITIISRLPQTSREGTLSLPYLIDQSRTFAALVTLWLDATFTSSSSSNSTFSPSSSATSSSTLVATGIAEDGEQDPSDPQQSQPSNAPRFASPNLEAFHNICVKLDQHKKDVLAKAEQIDRPDSRLSLKWEEFLGQLEEAASAPSSISASRASSVAAGANGIGYGIASPGPGYTSAGGDNNTSSSSSNNNNAPSHNLSNLLHRFRDKRSGMVVVDDDGWALDPCALARCQSYSQGGHGQAHLQHAGSFSSDPYGTATAAAVAAASGARLSQESYRDRSSSSSISGVSAAAHQRDAIYAHGTGVAAGGGGVGVGGVYRSASAREATGIAVSHYDTPSAGDAGGIASSAPPTTTTTTTTGSSGMFPTPHSNSSTSMSTMTSSSSSKPGKLSGLVGGFRRKHRDRERDHTHHAHQSHTHGHTHAHAH</sequence>
<dbReference type="STRING" id="1328760.A0A164ZF33"/>
<dbReference type="PANTHER" id="PTHR10194">
    <property type="entry name" value="RAS GTPASE-ACTIVATING PROTEINS"/>
    <property type="match status" value="1"/>
</dbReference>
<dbReference type="Proteomes" id="UP000076632">
    <property type="component" value="Unassembled WGS sequence"/>
</dbReference>
<dbReference type="GO" id="GO:0005096">
    <property type="term" value="F:GTPase activator activity"/>
    <property type="evidence" value="ECO:0007669"/>
    <property type="project" value="UniProtKB-KW"/>
</dbReference>
<organism evidence="4 5">
    <name type="scientific">Xylona heveae (strain CBS 132557 / TC161)</name>
    <dbReference type="NCBI Taxonomy" id="1328760"/>
    <lineage>
        <taxon>Eukaryota</taxon>
        <taxon>Fungi</taxon>
        <taxon>Dikarya</taxon>
        <taxon>Ascomycota</taxon>
        <taxon>Pezizomycotina</taxon>
        <taxon>Xylonomycetes</taxon>
        <taxon>Xylonales</taxon>
        <taxon>Xylonaceae</taxon>
        <taxon>Xylona</taxon>
    </lineage>
</organism>
<dbReference type="InterPro" id="IPR035892">
    <property type="entry name" value="C2_domain_sf"/>
</dbReference>
<evidence type="ECO:0000313" key="4">
    <source>
        <dbReference type="EMBL" id="KZF19023.1"/>
    </source>
</evidence>
<reference evidence="4 5" key="1">
    <citation type="journal article" date="2016" name="Fungal Biol.">
        <title>The genome of Xylona heveae provides a window into fungal endophytism.</title>
        <authorList>
            <person name="Gazis R."/>
            <person name="Kuo A."/>
            <person name="Riley R."/>
            <person name="LaButti K."/>
            <person name="Lipzen A."/>
            <person name="Lin J."/>
            <person name="Amirebrahimi M."/>
            <person name="Hesse C.N."/>
            <person name="Spatafora J.W."/>
            <person name="Henrissat B."/>
            <person name="Hainaut M."/>
            <person name="Grigoriev I.V."/>
            <person name="Hibbett D.S."/>
        </authorList>
    </citation>
    <scope>NUCLEOTIDE SEQUENCE [LARGE SCALE GENOMIC DNA]</scope>
    <source>
        <strain evidence="4 5">TC161</strain>
    </source>
</reference>
<evidence type="ECO:0000313" key="5">
    <source>
        <dbReference type="Proteomes" id="UP000076632"/>
    </source>
</evidence>
<dbReference type="Gene3D" id="1.10.506.10">
    <property type="entry name" value="GTPase Activation - p120gap, domain 1"/>
    <property type="match status" value="1"/>
</dbReference>
<evidence type="ECO:0000259" key="3">
    <source>
        <dbReference type="PROSITE" id="PS50018"/>
    </source>
</evidence>
<dbReference type="PROSITE" id="PS50018">
    <property type="entry name" value="RAS_GTPASE_ACTIV_2"/>
    <property type="match status" value="1"/>
</dbReference>
<feature type="compositionally biased region" description="Polar residues" evidence="2">
    <location>
        <begin position="1368"/>
        <end position="1379"/>
    </location>
</feature>
<dbReference type="PANTHER" id="PTHR10194:SF60">
    <property type="entry name" value="RAS GTPASE-ACTIVATING PROTEIN RASKOL"/>
    <property type="match status" value="1"/>
</dbReference>
<feature type="compositionally biased region" description="Low complexity" evidence="2">
    <location>
        <begin position="30"/>
        <end position="42"/>
    </location>
</feature>
<dbReference type="Pfam" id="PF00616">
    <property type="entry name" value="RasGAP"/>
    <property type="match status" value="1"/>
</dbReference>
<dbReference type="InterPro" id="IPR001936">
    <property type="entry name" value="RasGAP_dom"/>
</dbReference>
<dbReference type="SMART" id="SM00239">
    <property type="entry name" value="C2"/>
    <property type="match status" value="1"/>
</dbReference>
<dbReference type="CDD" id="cd05137">
    <property type="entry name" value="RasGAP_CLA2_BUD2"/>
    <property type="match status" value="1"/>
</dbReference>
<dbReference type="EMBL" id="KV407468">
    <property type="protein sequence ID" value="KZF19023.1"/>
    <property type="molecule type" value="Genomic_DNA"/>
</dbReference>
<keyword evidence="5" id="KW-1185">Reference proteome</keyword>
<dbReference type="SMART" id="SM00323">
    <property type="entry name" value="RasGAP"/>
    <property type="match status" value="1"/>
</dbReference>
<dbReference type="SUPFAM" id="SSF48350">
    <property type="entry name" value="GTPase activation domain, GAP"/>
    <property type="match status" value="1"/>
</dbReference>
<dbReference type="RefSeq" id="XP_018184578.1">
    <property type="nucleotide sequence ID" value="XM_018335556.1"/>
</dbReference>
<feature type="compositionally biased region" description="Low complexity" evidence="2">
    <location>
        <begin position="1349"/>
        <end position="1367"/>
    </location>
</feature>
<feature type="compositionally biased region" description="Polar residues" evidence="2">
    <location>
        <begin position="60"/>
        <end position="99"/>
    </location>
</feature>
<dbReference type="FunCoup" id="A0A164ZF33">
    <property type="interactions" value="70"/>
</dbReference>
<dbReference type="OMA" id="QKDWTLI"/>
<feature type="region of interest" description="Disordered" evidence="2">
    <location>
        <begin position="1349"/>
        <end position="1434"/>
    </location>
</feature>
<proteinExistence type="predicted"/>
<feature type="compositionally biased region" description="Low complexity" evidence="2">
    <location>
        <begin position="1190"/>
        <end position="1204"/>
    </location>
</feature>
<dbReference type="Gene3D" id="2.60.40.150">
    <property type="entry name" value="C2 domain"/>
    <property type="match status" value="1"/>
</dbReference>
<dbReference type="SUPFAM" id="SSF49562">
    <property type="entry name" value="C2 domain (Calcium/lipid-binding domain, CaLB)"/>
    <property type="match status" value="1"/>
</dbReference>
<gene>
    <name evidence="4" type="ORF">L228DRAFT_271650</name>
</gene>
<dbReference type="GO" id="GO:0007165">
    <property type="term" value="P:signal transduction"/>
    <property type="evidence" value="ECO:0007669"/>
    <property type="project" value="UniProtKB-ARBA"/>
</dbReference>
<feature type="region of interest" description="Disordered" evidence="2">
    <location>
        <begin position="1080"/>
        <end position="1101"/>
    </location>
</feature>
<dbReference type="InterPro" id="IPR023152">
    <property type="entry name" value="RasGAP_CS"/>
</dbReference>
<dbReference type="OrthoDB" id="775356at2759"/>
<evidence type="ECO:0000256" key="1">
    <source>
        <dbReference type="ARBA" id="ARBA00022468"/>
    </source>
</evidence>
<feature type="compositionally biased region" description="Basic and acidic residues" evidence="2">
    <location>
        <begin position="109"/>
        <end position="126"/>
    </location>
</feature>
<dbReference type="InterPro" id="IPR000008">
    <property type="entry name" value="C2_dom"/>
</dbReference>
<feature type="region of interest" description="Disordered" evidence="2">
    <location>
        <begin position="1185"/>
        <end position="1204"/>
    </location>
</feature>
<feature type="domain" description="Ras-GAP" evidence="3">
    <location>
        <begin position="725"/>
        <end position="958"/>
    </location>
</feature>
<dbReference type="PROSITE" id="PS00509">
    <property type="entry name" value="RAS_GTPASE_ACTIV_1"/>
    <property type="match status" value="1"/>
</dbReference>
<feature type="compositionally biased region" description="Basic residues" evidence="2">
    <location>
        <begin position="1405"/>
        <end position="1434"/>
    </location>
</feature>
<dbReference type="SUPFAM" id="SSF50729">
    <property type="entry name" value="PH domain-like"/>
    <property type="match status" value="1"/>
</dbReference>
<name>A0A164ZF33_XYLHT</name>
<keyword evidence="1" id="KW-0343">GTPase activation</keyword>
<protein>
    <recommendedName>
        <fullName evidence="3">Ras-GAP domain-containing protein</fullName>
    </recommendedName>
</protein>
<evidence type="ECO:0000256" key="2">
    <source>
        <dbReference type="SAM" id="MobiDB-lite"/>
    </source>
</evidence>